<evidence type="ECO:0000313" key="2">
    <source>
        <dbReference type="EMBL" id="TLS50344.1"/>
    </source>
</evidence>
<keyword evidence="1" id="KW-1133">Transmembrane helix</keyword>
<evidence type="ECO:0000313" key="3">
    <source>
        <dbReference type="Proteomes" id="UP000309676"/>
    </source>
</evidence>
<sequence length="405" mass="45380">MNAQLVRYIRGYVKLNVAGPSFEELINRLVQENVPVWDIRRSGEGRGEFLIALPDYFRLKPLLKETGCRVRTRERHGFPFFLDKLGKRKWFVAGAAAFLIGMYLLAQVVWTVQVDGNETIPKEYILQAASEQGIYPLQWKMRMGDPGVLADRLARTIPNVAWVGVDVQGTTVTIRVVESIVPEKRIPQNPRHLVSTSDAVITRIIADRGVPLVGVHSRVKRGDILISGILGDEENREVVVAEGDVRGLVWYEYNVQAPIAKQHKALTGESRSTFHLVLGGRALQLSGYWQKPYANEQVETDRKQLRFGPWTAPIGWMTVTHREATIVEETRTVAEAKETGLANARADLIATLGGNTVIRAEKILHERTDNGKVVMNVLFEAEVDLATERPILEEELAPPDKKDGP</sequence>
<evidence type="ECO:0000256" key="1">
    <source>
        <dbReference type="SAM" id="Phobius"/>
    </source>
</evidence>
<gene>
    <name evidence="2" type="primary">yqfD</name>
    <name evidence="2" type="ORF">FE782_20155</name>
</gene>
<dbReference type="EMBL" id="VCIW01000015">
    <property type="protein sequence ID" value="TLS50344.1"/>
    <property type="molecule type" value="Genomic_DNA"/>
</dbReference>
<dbReference type="PIRSF" id="PIRSF029895">
    <property type="entry name" value="SpoIV"/>
    <property type="match status" value="1"/>
</dbReference>
<proteinExistence type="predicted"/>
<protein>
    <submittedName>
        <fullName evidence="2">Sporulation protein YqfD</fullName>
    </submittedName>
</protein>
<dbReference type="Proteomes" id="UP000309676">
    <property type="component" value="Unassembled WGS sequence"/>
</dbReference>
<dbReference type="OrthoDB" id="1640349at2"/>
<organism evidence="2 3">
    <name type="scientific">Paenibacillus antri</name>
    <dbReference type="NCBI Taxonomy" id="2582848"/>
    <lineage>
        <taxon>Bacteria</taxon>
        <taxon>Bacillati</taxon>
        <taxon>Bacillota</taxon>
        <taxon>Bacilli</taxon>
        <taxon>Bacillales</taxon>
        <taxon>Paenibacillaceae</taxon>
        <taxon>Paenibacillus</taxon>
    </lineage>
</organism>
<keyword evidence="1" id="KW-0472">Membrane</keyword>
<keyword evidence="1" id="KW-0812">Transmembrane</keyword>
<dbReference type="NCBIfam" id="TIGR02876">
    <property type="entry name" value="spore_yqfD"/>
    <property type="match status" value="1"/>
</dbReference>
<accession>A0A5R9GB51</accession>
<dbReference type="Pfam" id="PF06898">
    <property type="entry name" value="YqfD"/>
    <property type="match status" value="1"/>
</dbReference>
<comment type="caution">
    <text evidence="2">The sequence shown here is derived from an EMBL/GenBank/DDBJ whole genome shotgun (WGS) entry which is preliminary data.</text>
</comment>
<feature type="transmembrane region" description="Helical" evidence="1">
    <location>
        <begin position="90"/>
        <end position="110"/>
    </location>
</feature>
<dbReference type="InterPro" id="IPR010690">
    <property type="entry name" value="YqfD"/>
</dbReference>
<name>A0A5R9GB51_9BACL</name>
<keyword evidence="3" id="KW-1185">Reference proteome</keyword>
<dbReference type="RefSeq" id="WP_138196054.1">
    <property type="nucleotide sequence ID" value="NZ_VCIW01000015.1"/>
</dbReference>
<reference evidence="2 3" key="1">
    <citation type="submission" date="2019-05" db="EMBL/GenBank/DDBJ databases">
        <authorList>
            <person name="Narsing Rao M.P."/>
            <person name="Li W.J."/>
        </authorList>
    </citation>
    <scope>NUCLEOTIDE SEQUENCE [LARGE SCALE GENOMIC DNA]</scope>
    <source>
        <strain evidence="2 3">SYSU_K30003</strain>
    </source>
</reference>
<dbReference type="AlphaFoldDB" id="A0A5R9GB51"/>